<protein>
    <recommendedName>
        <fullName evidence="1">F-box domain-containing protein</fullName>
    </recommendedName>
</protein>
<evidence type="ECO:0000313" key="3">
    <source>
        <dbReference type="Proteomes" id="UP000297245"/>
    </source>
</evidence>
<proteinExistence type="predicted"/>
<organism evidence="2 3">
    <name type="scientific">Dendrothele bispora (strain CBS 962.96)</name>
    <dbReference type="NCBI Taxonomy" id="1314807"/>
    <lineage>
        <taxon>Eukaryota</taxon>
        <taxon>Fungi</taxon>
        <taxon>Dikarya</taxon>
        <taxon>Basidiomycota</taxon>
        <taxon>Agaricomycotina</taxon>
        <taxon>Agaricomycetes</taxon>
        <taxon>Agaricomycetidae</taxon>
        <taxon>Agaricales</taxon>
        <taxon>Agaricales incertae sedis</taxon>
        <taxon>Dendrothele</taxon>
    </lineage>
</organism>
<dbReference type="Gene3D" id="3.80.10.10">
    <property type="entry name" value="Ribonuclease Inhibitor"/>
    <property type="match status" value="1"/>
</dbReference>
<evidence type="ECO:0000259" key="1">
    <source>
        <dbReference type="Pfam" id="PF12937"/>
    </source>
</evidence>
<dbReference type="InterPro" id="IPR001810">
    <property type="entry name" value="F-box_dom"/>
</dbReference>
<gene>
    <name evidence="2" type="ORF">K435DRAFT_809631</name>
</gene>
<accession>A0A4S8KYR3</accession>
<dbReference type="SUPFAM" id="SSF52047">
    <property type="entry name" value="RNI-like"/>
    <property type="match status" value="1"/>
</dbReference>
<dbReference type="EMBL" id="ML179872">
    <property type="protein sequence ID" value="THU80758.1"/>
    <property type="molecule type" value="Genomic_DNA"/>
</dbReference>
<name>A0A4S8KYR3_DENBC</name>
<dbReference type="Gene3D" id="1.20.1280.50">
    <property type="match status" value="1"/>
</dbReference>
<keyword evidence="3" id="KW-1185">Reference proteome</keyword>
<dbReference type="Proteomes" id="UP000297245">
    <property type="component" value="Unassembled WGS sequence"/>
</dbReference>
<reference evidence="2 3" key="1">
    <citation type="journal article" date="2019" name="Nat. Ecol. Evol.">
        <title>Megaphylogeny resolves global patterns of mushroom evolution.</title>
        <authorList>
            <person name="Varga T."/>
            <person name="Krizsan K."/>
            <person name="Foldi C."/>
            <person name="Dima B."/>
            <person name="Sanchez-Garcia M."/>
            <person name="Sanchez-Ramirez S."/>
            <person name="Szollosi G.J."/>
            <person name="Szarkandi J.G."/>
            <person name="Papp V."/>
            <person name="Albert L."/>
            <person name="Andreopoulos W."/>
            <person name="Angelini C."/>
            <person name="Antonin V."/>
            <person name="Barry K.W."/>
            <person name="Bougher N.L."/>
            <person name="Buchanan P."/>
            <person name="Buyck B."/>
            <person name="Bense V."/>
            <person name="Catcheside P."/>
            <person name="Chovatia M."/>
            <person name="Cooper J."/>
            <person name="Damon W."/>
            <person name="Desjardin D."/>
            <person name="Finy P."/>
            <person name="Geml J."/>
            <person name="Haridas S."/>
            <person name="Hughes K."/>
            <person name="Justo A."/>
            <person name="Karasinski D."/>
            <person name="Kautmanova I."/>
            <person name="Kiss B."/>
            <person name="Kocsube S."/>
            <person name="Kotiranta H."/>
            <person name="LaButti K.M."/>
            <person name="Lechner B.E."/>
            <person name="Liimatainen K."/>
            <person name="Lipzen A."/>
            <person name="Lukacs Z."/>
            <person name="Mihaltcheva S."/>
            <person name="Morgado L.N."/>
            <person name="Niskanen T."/>
            <person name="Noordeloos M.E."/>
            <person name="Ohm R.A."/>
            <person name="Ortiz-Santana B."/>
            <person name="Ovrebo C."/>
            <person name="Racz N."/>
            <person name="Riley R."/>
            <person name="Savchenko A."/>
            <person name="Shiryaev A."/>
            <person name="Soop K."/>
            <person name="Spirin V."/>
            <person name="Szebenyi C."/>
            <person name="Tomsovsky M."/>
            <person name="Tulloss R.E."/>
            <person name="Uehling J."/>
            <person name="Grigoriev I.V."/>
            <person name="Vagvolgyi C."/>
            <person name="Papp T."/>
            <person name="Martin F.M."/>
            <person name="Miettinen O."/>
            <person name="Hibbett D.S."/>
            <person name="Nagy L.G."/>
        </authorList>
    </citation>
    <scope>NUCLEOTIDE SEQUENCE [LARGE SCALE GENOMIC DNA]</scope>
    <source>
        <strain evidence="2 3">CBS 962.96</strain>
    </source>
</reference>
<evidence type="ECO:0000313" key="2">
    <source>
        <dbReference type="EMBL" id="THU80758.1"/>
    </source>
</evidence>
<dbReference type="Pfam" id="PF12937">
    <property type="entry name" value="F-box-like"/>
    <property type="match status" value="1"/>
</dbReference>
<sequence length="537" mass="60022">MSTTHERVISMVDADVVDRWLTESRSSGCSVSRGRRTELSALSANINRELASTDSGIRDARTLLADLKMQRCALVTVLDLVNNLHAPVRRLPVEILTMIFYLCVSSGRSRDKAGIFDAVRIASVCASWRKTALADTRLWTDIHVEYMWDSVAADIREREMVQTFLLRSGTNPLSLSVMGGISAVLHEPVTLTVLRNVAPRCKTLLLLDVDETHYDSLMSVGDGFRPTSLHIGNRLMENALDLDAISFKSSVERLRVTLVGGQYDSEWKTVDCLDIGDLGTKSTLSERLPSCTSLRSLTVRFGDSTITYPALVNNSLRLLEVILSNPTSCDPTKLFRNAMLPKLQHLVIQGDWTSWDACCHHGWNDAVRMLTSRCAITSLSLNGVYGTDCCLVKLLEALPLLQSLVFIALRPERTVVTQNFKAVFHRLTFRNFGDRAIGNPLCRYLTNLQVELNNGYFDEGALADMIMSRSRLLPYQQLWEWNKLRHVVVAVNGGYSDVGPLHELGHLRNTEDFTLLVIAPNHHSTQSTLISAIKYQD</sequence>
<dbReference type="AlphaFoldDB" id="A0A4S8KYR3"/>
<dbReference type="InterPro" id="IPR032675">
    <property type="entry name" value="LRR_dom_sf"/>
</dbReference>
<feature type="domain" description="F-box" evidence="1">
    <location>
        <begin position="89"/>
        <end position="143"/>
    </location>
</feature>
<dbReference type="OrthoDB" id="2269034at2759"/>